<dbReference type="PROSITE" id="PS51118">
    <property type="entry name" value="HTH_HXLR"/>
    <property type="match status" value="1"/>
</dbReference>
<dbReference type="HOGENOM" id="CLU_111585_5_3_2"/>
<dbReference type="eggNOG" id="arCOG01057">
    <property type="taxonomic scope" value="Archaea"/>
</dbReference>
<protein>
    <submittedName>
        <fullName evidence="5">Transcriptional regulator, HxlR family</fullName>
    </submittedName>
</protein>
<keyword evidence="3" id="KW-0804">Transcription</keyword>
<dbReference type="AlphaFoldDB" id="D3RXF9"/>
<dbReference type="RefSeq" id="WP_012965515.1">
    <property type="nucleotide sequence ID" value="NC_013849.1"/>
</dbReference>
<dbReference type="STRING" id="589924.Ferp_1010"/>
<evidence type="ECO:0000256" key="2">
    <source>
        <dbReference type="ARBA" id="ARBA00023125"/>
    </source>
</evidence>
<dbReference type="OrthoDB" id="147589at2157"/>
<dbReference type="KEGG" id="fpl:Ferp_1010"/>
<feature type="domain" description="HTH hxlR-type" evidence="4">
    <location>
        <begin position="5"/>
        <end position="101"/>
    </location>
</feature>
<dbReference type="Proteomes" id="UP000002613">
    <property type="component" value="Chromosome"/>
</dbReference>
<dbReference type="Pfam" id="PF01638">
    <property type="entry name" value="HxlR"/>
    <property type="match status" value="1"/>
</dbReference>
<dbReference type="EMBL" id="CP001899">
    <property type="protein sequence ID" value="ADC65172.1"/>
    <property type="molecule type" value="Genomic_DNA"/>
</dbReference>
<dbReference type="PaxDb" id="589924-Ferp_1010"/>
<dbReference type="PANTHER" id="PTHR33204:SF18">
    <property type="entry name" value="TRANSCRIPTIONAL REGULATORY PROTEIN"/>
    <property type="match status" value="1"/>
</dbReference>
<dbReference type="InterPro" id="IPR002577">
    <property type="entry name" value="HTH_HxlR"/>
</dbReference>
<keyword evidence="6" id="KW-1185">Reference proteome</keyword>
<dbReference type="InterPro" id="IPR036388">
    <property type="entry name" value="WH-like_DNA-bd_sf"/>
</dbReference>
<dbReference type="PANTHER" id="PTHR33204">
    <property type="entry name" value="TRANSCRIPTIONAL REGULATOR, MARR FAMILY"/>
    <property type="match status" value="1"/>
</dbReference>
<keyword evidence="2" id="KW-0238">DNA-binding</keyword>
<name>D3RXF9_FERPA</name>
<organism evidence="5 6">
    <name type="scientific">Ferroglobus placidus (strain DSM 10642 / AEDII12DO)</name>
    <dbReference type="NCBI Taxonomy" id="589924"/>
    <lineage>
        <taxon>Archaea</taxon>
        <taxon>Methanobacteriati</taxon>
        <taxon>Methanobacteriota</taxon>
        <taxon>Archaeoglobi</taxon>
        <taxon>Archaeoglobales</taxon>
        <taxon>Archaeoglobaceae</taxon>
        <taxon>Ferroglobus</taxon>
    </lineage>
</organism>
<dbReference type="Gene3D" id="1.10.10.10">
    <property type="entry name" value="Winged helix-like DNA-binding domain superfamily/Winged helix DNA-binding domain"/>
    <property type="match status" value="1"/>
</dbReference>
<keyword evidence="1" id="KW-0805">Transcription regulation</keyword>
<evidence type="ECO:0000256" key="3">
    <source>
        <dbReference type="ARBA" id="ARBA00023163"/>
    </source>
</evidence>
<accession>D3RXF9</accession>
<dbReference type="GO" id="GO:0003677">
    <property type="term" value="F:DNA binding"/>
    <property type="evidence" value="ECO:0007669"/>
    <property type="project" value="UniProtKB-KW"/>
</dbReference>
<proteinExistence type="predicted"/>
<evidence type="ECO:0000313" key="5">
    <source>
        <dbReference type="EMBL" id="ADC65172.1"/>
    </source>
</evidence>
<reference evidence="6" key="1">
    <citation type="submission" date="2010-02" db="EMBL/GenBank/DDBJ databases">
        <title>Complete sequence of Ferroglobus placidus DSM 10642.</title>
        <authorList>
            <consortium name="US DOE Joint Genome Institute"/>
            <person name="Lucas S."/>
            <person name="Copeland A."/>
            <person name="Lapidus A."/>
            <person name="Cheng J.-F."/>
            <person name="Bruce D."/>
            <person name="Goodwin L."/>
            <person name="Pitluck S."/>
            <person name="Saunders E."/>
            <person name="Brettin T."/>
            <person name="Detter J.C."/>
            <person name="Han C."/>
            <person name="Tapia R."/>
            <person name="Larimer F."/>
            <person name="Land M."/>
            <person name="Hauser L."/>
            <person name="Kyrpides N."/>
            <person name="Ivanova N."/>
            <person name="Holmes D."/>
            <person name="Lovley D."/>
            <person name="Kyrpides N."/>
            <person name="Anderson I.J."/>
            <person name="Woyke T."/>
        </authorList>
    </citation>
    <scope>NUCLEOTIDE SEQUENCE [LARGE SCALE GENOMIC DNA]</scope>
    <source>
        <strain evidence="6">DSM 10642 / AEDII12DO</strain>
    </source>
</reference>
<evidence type="ECO:0000313" key="6">
    <source>
        <dbReference type="Proteomes" id="UP000002613"/>
    </source>
</evidence>
<sequence length="101" mass="11795">MNTTKPFSIAAEILAKKWSLIIVHLLIDGEKRFSELEKSIKDISPKVLSLTLFTLQKYGIVEREVETTSPIKVKYKLTEKGRELAKIVEEIREWSERWSNF</sequence>
<gene>
    <name evidence="5" type="ordered locus">Ferp_1010</name>
</gene>
<evidence type="ECO:0000259" key="4">
    <source>
        <dbReference type="PROSITE" id="PS51118"/>
    </source>
</evidence>
<reference evidence="5 6" key="2">
    <citation type="journal article" date="2011" name="Stand. Genomic Sci.">
        <title>Complete genome sequence of Ferroglobus placidus AEDII12DO.</title>
        <authorList>
            <person name="Anderson I."/>
            <person name="Risso C."/>
            <person name="Holmes D."/>
            <person name="Lucas S."/>
            <person name="Copeland A."/>
            <person name="Lapidus A."/>
            <person name="Cheng J.F."/>
            <person name="Bruce D."/>
            <person name="Goodwin L."/>
            <person name="Pitluck S."/>
            <person name="Saunders E."/>
            <person name="Brettin T."/>
            <person name="Detter J.C."/>
            <person name="Han C."/>
            <person name="Tapia R."/>
            <person name="Larimer F."/>
            <person name="Land M."/>
            <person name="Hauser L."/>
            <person name="Woyke T."/>
            <person name="Lovley D."/>
            <person name="Kyrpides N."/>
            <person name="Ivanova N."/>
        </authorList>
    </citation>
    <scope>NUCLEOTIDE SEQUENCE [LARGE SCALE GENOMIC DNA]</scope>
    <source>
        <strain evidence="6">DSM 10642 / AEDII12DO</strain>
    </source>
</reference>
<dbReference type="InterPro" id="IPR036390">
    <property type="entry name" value="WH_DNA-bd_sf"/>
</dbReference>
<dbReference type="SUPFAM" id="SSF46785">
    <property type="entry name" value="Winged helix' DNA-binding domain"/>
    <property type="match status" value="1"/>
</dbReference>
<dbReference type="GeneID" id="8778520"/>
<evidence type="ECO:0000256" key="1">
    <source>
        <dbReference type="ARBA" id="ARBA00023015"/>
    </source>
</evidence>